<evidence type="ECO:0000256" key="2">
    <source>
        <dbReference type="ARBA" id="ARBA00022448"/>
    </source>
</evidence>
<gene>
    <name evidence="6" type="ORF">Lpp71_07541</name>
</gene>
<dbReference type="SUPFAM" id="SSF52540">
    <property type="entry name" value="P-loop containing nucleoside triphosphate hydrolases"/>
    <property type="match status" value="1"/>
</dbReference>
<dbReference type="InterPro" id="IPR003439">
    <property type="entry name" value="ABC_transporter-like_ATP-bd"/>
</dbReference>
<dbReference type="PANTHER" id="PTHR43553">
    <property type="entry name" value="HEAVY METAL TRANSPORTER"/>
    <property type="match status" value="1"/>
</dbReference>
<dbReference type="GO" id="GO:0016887">
    <property type="term" value="F:ATP hydrolysis activity"/>
    <property type="evidence" value="ECO:0007669"/>
    <property type="project" value="InterPro"/>
</dbReference>
<dbReference type="GO" id="GO:0005524">
    <property type="term" value="F:ATP binding"/>
    <property type="evidence" value="ECO:0007669"/>
    <property type="project" value="UniProtKB-KW"/>
</dbReference>
<dbReference type="GO" id="GO:0043190">
    <property type="term" value="C:ATP-binding cassette (ABC) transporter complex"/>
    <property type="evidence" value="ECO:0007669"/>
    <property type="project" value="TreeGrafter"/>
</dbReference>
<sequence>MLQAPSWDFNDGITTLTGANGSGKSTLLRSMVQRHPYQGRMFLGQQRLRRRKRLYQTMTLAVQDAAKQFVTLTLADELAFGPALPAAVREKQQAALAYLGLAEKQTTSLYQLSEGQKKMVQLMTMLSLDLSFLLLDEPFSGLDDRACQYFAAWIKAKSATQAFLIVTHRLAPLAGISQQQVLLANHRLQVVQG</sequence>
<evidence type="ECO:0000313" key="7">
    <source>
        <dbReference type="Proteomes" id="UP000014252"/>
    </source>
</evidence>
<accession>A0A8E0ISI0</accession>
<evidence type="ECO:0000313" key="6">
    <source>
        <dbReference type="EMBL" id="EPC74624.1"/>
    </source>
</evidence>
<organism evidence="6 7">
    <name type="scientific">Lacticaseibacillus paracasei subsp. paracasei Lpp71</name>
    <dbReference type="NCBI Taxonomy" id="1256207"/>
    <lineage>
        <taxon>Bacteria</taxon>
        <taxon>Bacillati</taxon>
        <taxon>Bacillota</taxon>
        <taxon>Bacilli</taxon>
        <taxon>Lactobacillales</taxon>
        <taxon>Lactobacillaceae</taxon>
        <taxon>Lacticaseibacillus</taxon>
    </lineage>
</organism>
<dbReference type="Gene3D" id="3.40.50.300">
    <property type="entry name" value="P-loop containing nucleotide triphosphate hydrolases"/>
    <property type="match status" value="1"/>
</dbReference>
<feature type="domain" description="AAA+ ATPase" evidence="5">
    <location>
        <begin position="10"/>
        <end position="187"/>
    </location>
</feature>
<dbReference type="InterPro" id="IPR003593">
    <property type="entry name" value="AAA+_ATPase"/>
</dbReference>
<protein>
    <submittedName>
        <fullName evidence="6">Cobalt ABC transporter ATPase</fullName>
    </submittedName>
</protein>
<evidence type="ECO:0000259" key="5">
    <source>
        <dbReference type="SMART" id="SM00382"/>
    </source>
</evidence>
<dbReference type="SMART" id="SM00382">
    <property type="entry name" value="AAA"/>
    <property type="match status" value="1"/>
</dbReference>
<name>A0A8E0ISI0_LACPA</name>
<dbReference type="InterPro" id="IPR050095">
    <property type="entry name" value="ECF_ABC_transporter_ATP-bd"/>
</dbReference>
<keyword evidence="2" id="KW-0813">Transport</keyword>
<evidence type="ECO:0000256" key="3">
    <source>
        <dbReference type="ARBA" id="ARBA00022741"/>
    </source>
</evidence>
<comment type="similarity">
    <text evidence="1">Belongs to the ABC transporter superfamily.</text>
</comment>
<evidence type="ECO:0000256" key="4">
    <source>
        <dbReference type="ARBA" id="ARBA00022840"/>
    </source>
</evidence>
<keyword evidence="4" id="KW-0067">ATP-binding</keyword>
<dbReference type="AlphaFoldDB" id="A0A8E0ISI0"/>
<dbReference type="GO" id="GO:0042626">
    <property type="term" value="F:ATPase-coupled transmembrane transporter activity"/>
    <property type="evidence" value="ECO:0007669"/>
    <property type="project" value="TreeGrafter"/>
</dbReference>
<dbReference type="Pfam" id="PF00005">
    <property type="entry name" value="ABC_tran"/>
    <property type="match status" value="1"/>
</dbReference>
<proteinExistence type="inferred from homology"/>
<evidence type="ECO:0000256" key="1">
    <source>
        <dbReference type="ARBA" id="ARBA00005417"/>
    </source>
</evidence>
<dbReference type="EMBL" id="ANKD01000346">
    <property type="protein sequence ID" value="EPC74624.1"/>
    <property type="molecule type" value="Genomic_DNA"/>
</dbReference>
<dbReference type="InterPro" id="IPR027417">
    <property type="entry name" value="P-loop_NTPase"/>
</dbReference>
<comment type="caution">
    <text evidence="6">The sequence shown here is derived from an EMBL/GenBank/DDBJ whole genome shotgun (WGS) entry which is preliminary data.</text>
</comment>
<reference evidence="6 7" key="1">
    <citation type="journal article" date="2013" name="PLoS ONE">
        <title>Lactobacillus paracasei comparative genomics: towards species pan-genome definition and exploitation of diversity.</title>
        <authorList>
            <person name="Smokvina T."/>
            <person name="Wels M."/>
            <person name="Polka J."/>
            <person name="Chervaux C."/>
            <person name="Brisse S."/>
            <person name="Boekhorst J."/>
            <person name="van Hylckama Vlieg J.E."/>
            <person name="Siezen R.J."/>
        </authorList>
    </citation>
    <scope>NUCLEOTIDE SEQUENCE [LARGE SCALE GENOMIC DNA]</scope>
    <source>
        <strain evidence="6 7">Lpp71</strain>
    </source>
</reference>
<keyword evidence="3" id="KW-0547">Nucleotide-binding</keyword>
<dbReference type="Proteomes" id="UP000014252">
    <property type="component" value="Unassembled WGS sequence"/>
</dbReference>